<dbReference type="GO" id="GO:0000981">
    <property type="term" value="F:DNA-binding transcription factor activity, RNA polymerase II-specific"/>
    <property type="evidence" value="ECO:0007669"/>
    <property type="project" value="InterPro"/>
</dbReference>
<feature type="compositionally biased region" description="Acidic residues" evidence="21">
    <location>
        <begin position="414"/>
        <end position="440"/>
    </location>
</feature>
<dbReference type="GO" id="GO:0005886">
    <property type="term" value="C:plasma membrane"/>
    <property type="evidence" value="ECO:0007669"/>
    <property type="project" value="UniProtKB-SubCell"/>
</dbReference>
<keyword evidence="7" id="KW-1003">Cell membrane</keyword>
<dbReference type="FunFam" id="2.30.30.40:FF:000097">
    <property type="entry name" value="Putative src kinase-associated phosphoprotein 2"/>
    <property type="match status" value="1"/>
</dbReference>
<evidence type="ECO:0000256" key="14">
    <source>
        <dbReference type="ARBA" id="ARBA00023155"/>
    </source>
</evidence>
<dbReference type="PROSITE" id="PS50002">
    <property type="entry name" value="SH3"/>
    <property type="match status" value="1"/>
</dbReference>
<dbReference type="InterPro" id="IPR037781">
    <property type="entry name" value="SKAP_fam"/>
</dbReference>
<dbReference type="PROSITE" id="PS00027">
    <property type="entry name" value="HOMEOBOX_1"/>
    <property type="match status" value="1"/>
</dbReference>
<keyword evidence="14 18" id="KW-0371">Homeobox</keyword>
<dbReference type="GO" id="GO:0005634">
    <property type="term" value="C:nucleus"/>
    <property type="evidence" value="ECO:0007669"/>
    <property type="project" value="UniProtKB-SubCell"/>
</dbReference>
<evidence type="ECO:0000259" key="23">
    <source>
        <dbReference type="PROSITE" id="PS50003"/>
    </source>
</evidence>
<dbReference type="GO" id="GO:0016301">
    <property type="term" value="F:kinase activity"/>
    <property type="evidence" value="ECO:0007669"/>
    <property type="project" value="UniProtKB-KW"/>
</dbReference>
<keyword evidence="11 18" id="KW-0238">DNA-binding</keyword>
<feature type="domain" description="SH3" evidence="22">
    <location>
        <begin position="495"/>
        <end position="556"/>
    </location>
</feature>
<evidence type="ECO:0000256" key="18">
    <source>
        <dbReference type="PROSITE-ProRule" id="PRU00108"/>
    </source>
</evidence>
<dbReference type="InterPro" id="IPR020479">
    <property type="entry name" value="HD_metazoa"/>
</dbReference>
<evidence type="ECO:0000256" key="1">
    <source>
        <dbReference type="ARBA" id="ARBA00004123"/>
    </source>
</evidence>
<keyword evidence="25" id="KW-0418">Kinase</keyword>
<evidence type="ECO:0000256" key="2">
    <source>
        <dbReference type="ARBA" id="ARBA00004236"/>
    </source>
</evidence>
<evidence type="ECO:0000256" key="4">
    <source>
        <dbReference type="ARBA" id="ARBA00005864"/>
    </source>
</evidence>
<keyword evidence="13" id="KW-0472">Membrane</keyword>
<feature type="domain" description="Homeobox" evidence="24">
    <location>
        <begin position="144"/>
        <end position="198"/>
    </location>
</feature>
<feature type="DNA-binding region" description="Homeobox" evidence="18">
    <location>
        <begin position="146"/>
        <end position="199"/>
    </location>
</feature>
<dbReference type="CDD" id="cd13380">
    <property type="entry name" value="PH_Skap1"/>
    <property type="match status" value="1"/>
</dbReference>
<dbReference type="PANTHER" id="PTHR15129">
    <property type="entry name" value="SRC-ASSOCIATED ADAPTOR PROTEIN"/>
    <property type="match status" value="1"/>
</dbReference>
<evidence type="ECO:0000259" key="22">
    <source>
        <dbReference type="PROSITE" id="PS50002"/>
    </source>
</evidence>
<dbReference type="SUPFAM" id="SSF50044">
    <property type="entry name" value="SH3-domain"/>
    <property type="match status" value="1"/>
</dbReference>
<keyword evidence="12" id="KW-1064">Adaptive immunity</keyword>
<evidence type="ECO:0000256" key="10">
    <source>
        <dbReference type="ARBA" id="ARBA00022859"/>
    </source>
</evidence>
<dbReference type="CDD" id="cd00086">
    <property type="entry name" value="homeodomain"/>
    <property type="match status" value="1"/>
</dbReference>
<organism evidence="25 26">
    <name type="scientific">Fukomys damarensis</name>
    <name type="common">Damaraland mole rat</name>
    <name type="synonym">Cryptomys damarensis</name>
    <dbReference type="NCBI Taxonomy" id="885580"/>
    <lineage>
        <taxon>Eukaryota</taxon>
        <taxon>Metazoa</taxon>
        <taxon>Chordata</taxon>
        <taxon>Craniata</taxon>
        <taxon>Vertebrata</taxon>
        <taxon>Euteleostomi</taxon>
        <taxon>Mammalia</taxon>
        <taxon>Eutheria</taxon>
        <taxon>Euarchontoglires</taxon>
        <taxon>Glires</taxon>
        <taxon>Rodentia</taxon>
        <taxon>Hystricomorpha</taxon>
        <taxon>Bathyergidae</taxon>
        <taxon>Fukomys</taxon>
    </lineage>
</organism>
<evidence type="ECO:0000256" key="17">
    <source>
        <dbReference type="ARBA" id="ARBA00039670"/>
    </source>
</evidence>
<evidence type="ECO:0000256" key="19">
    <source>
        <dbReference type="PROSITE-ProRule" id="PRU00192"/>
    </source>
</evidence>
<dbReference type="GO" id="GO:0003677">
    <property type="term" value="F:DNA binding"/>
    <property type="evidence" value="ECO:0007669"/>
    <property type="project" value="UniProtKB-UniRule"/>
</dbReference>
<dbReference type="AlphaFoldDB" id="A0A091DX97"/>
<dbReference type="Gene3D" id="2.30.29.30">
    <property type="entry name" value="Pleckstrin-homology domain (PH domain)/Phosphotyrosine-binding domain (PTB)"/>
    <property type="match status" value="1"/>
</dbReference>
<feature type="region of interest" description="Disordered" evidence="21">
    <location>
        <begin position="411"/>
        <end position="468"/>
    </location>
</feature>
<dbReference type="PRINTS" id="PR00024">
    <property type="entry name" value="HOMEOBOX"/>
</dbReference>
<evidence type="ECO:0000313" key="26">
    <source>
        <dbReference type="Proteomes" id="UP000028990"/>
    </source>
</evidence>
<reference evidence="25 26" key="1">
    <citation type="submission" date="2013-11" db="EMBL/GenBank/DDBJ databases">
        <title>The Damaraland mole rat (Fukomys damarensis) genome and evolution of African mole rats.</title>
        <authorList>
            <person name="Gladyshev V.N."/>
            <person name="Fang X."/>
        </authorList>
    </citation>
    <scope>NUCLEOTIDE SEQUENCE [LARGE SCALE GENOMIC DNA]</scope>
    <source>
        <tissue evidence="25">Liver</tissue>
    </source>
</reference>
<comment type="similarity">
    <text evidence="4">Belongs to the SKAP family.</text>
</comment>
<keyword evidence="15 18" id="KW-0539">Nucleus</keyword>
<dbReference type="InterPro" id="IPR001849">
    <property type="entry name" value="PH_domain"/>
</dbReference>
<comment type="similarity">
    <text evidence="16">Belongs to the Antp homeobox family. Labial subfamily.</text>
</comment>
<dbReference type="InterPro" id="IPR001356">
    <property type="entry name" value="HD"/>
</dbReference>
<evidence type="ECO:0000256" key="8">
    <source>
        <dbReference type="ARBA" id="ARBA00022490"/>
    </source>
</evidence>
<keyword evidence="8" id="KW-0963">Cytoplasm</keyword>
<accession>A0A091DX97</accession>
<dbReference type="STRING" id="885580.ENSFDAP00000012583"/>
<evidence type="ECO:0000313" key="25">
    <source>
        <dbReference type="EMBL" id="KFO34930.1"/>
    </source>
</evidence>
<gene>
    <name evidence="25" type="ORF">H920_03632</name>
</gene>
<dbReference type="InterPro" id="IPR011993">
    <property type="entry name" value="PH-like_dom_sf"/>
</dbReference>
<dbReference type="PANTHER" id="PTHR15129:SF1">
    <property type="entry name" value="SRC KINASE-ASSOCIATED PHOSPHOPROTEIN 1"/>
    <property type="match status" value="1"/>
</dbReference>
<evidence type="ECO:0000256" key="11">
    <source>
        <dbReference type="ARBA" id="ARBA00023125"/>
    </source>
</evidence>
<dbReference type="Gene3D" id="2.30.30.40">
    <property type="entry name" value="SH3 Domains"/>
    <property type="match status" value="1"/>
</dbReference>
<protein>
    <recommendedName>
        <fullName evidence="17">Src kinase-associated phosphoprotein 1</fullName>
    </recommendedName>
</protein>
<keyword evidence="9" id="KW-0597">Phosphoprotein</keyword>
<dbReference type="GO" id="GO:0005737">
    <property type="term" value="C:cytoplasm"/>
    <property type="evidence" value="ECO:0007669"/>
    <property type="project" value="UniProtKB-SubCell"/>
</dbReference>
<evidence type="ECO:0000256" key="7">
    <source>
        <dbReference type="ARBA" id="ARBA00022475"/>
    </source>
</evidence>
<dbReference type="GO" id="GO:0002250">
    <property type="term" value="P:adaptive immune response"/>
    <property type="evidence" value="ECO:0007669"/>
    <property type="project" value="UniProtKB-KW"/>
</dbReference>
<dbReference type="InterPro" id="IPR036028">
    <property type="entry name" value="SH3-like_dom_sf"/>
</dbReference>
<evidence type="ECO:0000256" key="20">
    <source>
        <dbReference type="RuleBase" id="RU000682"/>
    </source>
</evidence>
<dbReference type="SUPFAM" id="SSF46689">
    <property type="entry name" value="Homeodomain-like"/>
    <property type="match status" value="1"/>
</dbReference>
<dbReference type="InterPro" id="IPR001452">
    <property type="entry name" value="SH3_domain"/>
</dbReference>
<dbReference type="FunFam" id="1.10.10.60:FF:000113">
    <property type="entry name" value="homeobox protein Hox-B1"/>
    <property type="match status" value="1"/>
</dbReference>
<feature type="domain" description="PH" evidence="23">
    <location>
        <begin position="302"/>
        <end position="405"/>
    </location>
</feature>
<dbReference type="Pfam" id="PF00169">
    <property type="entry name" value="PH"/>
    <property type="match status" value="1"/>
</dbReference>
<dbReference type="SMART" id="SM00233">
    <property type="entry name" value="PH"/>
    <property type="match status" value="1"/>
</dbReference>
<keyword evidence="6" id="KW-0217">Developmental protein</keyword>
<evidence type="ECO:0000256" key="13">
    <source>
        <dbReference type="ARBA" id="ARBA00023136"/>
    </source>
</evidence>
<keyword evidence="26" id="KW-1185">Reference proteome</keyword>
<dbReference type="Pfam" id="PF00046">
    <property type="entry name" value="Homeodomain"/>
    <property type="match status" value="1"/>
</dbReference>
<evidence type="ECO:0000256" key="21">
    <source>
        <dbReference type="SAM" id="MobiDB-lite"/>
    </source>
</evidence>
<evidence type="ECO:0000256" key="6">
    <source>
        <dbReference type="ARBA" id="ARBA00022473"/>
    </source>
</evidence>
<keyword evidence="5 19" id="KW-0728">SH3 domain</keyword>
<evidence type="ECO:0000256" key="9">
    <source>
        <dbReference type="ARBA" id="ARBA00022553"/>
    </source>
</evidence>
<dbReference type="PROSITE" id="PS50071">
    <property type="entry name" value="HOMEOBOX_2"/>
    <property type="match status" value="1"/>
</dbReference>
<dbReference type="eggNOG" id="ENOG502QSSU">
    <property type="taxonomic scope" value="Eukaryota"/>
</dbReference>
<dbReference type="SMART" id="SM00326">
    <property type="entry name" value="SH3"/>
    <property type="match status" value="1"/>
</dbReference>
<keyword evidence="25" id="KW-0808">Transferase</keyword>
<dbReference type="Pfam" id="PF00018">
    <property type="entry name" value="SH3_1"/>
    <property type="match status" value="1"/>
</dbReference>
<dbReference type="PROSITE" id="PS50003">
    <property type="entry name" value="PH_DOMAIN"/>
    <property type="match status" value="1"/>
</dbReference>
<comment type="subcellular location">
    <subcellularLocation>
        <location evidence="2">Cell membrane</location>
    </subcellularLocation>
    <subcellularLocation>
        <location evidence="3">Cytoplasm</location>
    </subcellularLocation>
    <subcellularLocation>
        <location evidence="1 18 20">Nucleus</location>
    </subcellularLocation>
</comment>
<sequence>MDCNRMNSFLEHPLCNRAPSVYGVHSAPTSFPPSSGQAVDSFAGEGRYGGGLPGQALQQNSGYPAQQPPSALGVPFPNSAPSGYAPAACSPSFGPAQYYPVGASEGDGGYFHPSSYGAQLAGLPDGYGGAKASELGPGAPGGVRTNFTTRQLTELEKEFHFNKYLSRARRVEIAASLELNETQVKIWFQNRRMKQKKREREGGRAAPVPPGRPKEAAGDGSDQSTICSLYVRPFDLLNKPERKFYDTASCWSGVGGKLGQESSEDSHSSTHGPSFLSDAPLLADYQEEGAEDVLRAAQDLDSVLKQGYLEKKSKDHSFFGPEWQKRWCVLRRGLFFYYANDKSRQPKGTFVMQGYSVRMAPHLRKDSRRESCFELTCGDRRSYEFTATSPAEARDWVEQISFLLKDLSSSTIPYEEDEDEEEQDEEQDEEGEETYDDIDGFESPSSGPQVRPTALPGSMGAEAPTKEKEEGIYEVLSDEELDPAEERGTQRRGVDYASYYQGLWDCPGDQPDELSFQRGDLIHILSKEYGVYGWWFGELNSLVGIVPREYLAAAFDVEDS</sequence>
<evidence type="ECO:0000256" key="5">
    <source>
        <dbReference type="ARBA" id="ARBA00022443"/>
    </source>
</evidence>
<evidence type="ECO:0000259" key="24">
    <source>
        <dbReference type="PROSITE" id="PS50071"/>
    </source>
</evidence>
<evidence type="ECO:0000256" key="12">
    <source>
        <dbReference type="ARBA" id="ARBA00023130"/>
    </source>
</evidence>
<dbReference type="SUPFAM" id="SSF50729">
    <property type="entry name" value="PH domain-like"/>
    <property type="match status" value="1"/>
</dbReference>
<evidence type="ECO:0000256" key="16">
    <source>
        <dbReference type="ARBA" id="ARBA00029448"/>
    </source>
</evidence>
<dbReference type="Proteomes" id="UP000028990">
    <property type="component" value="Unassembled WGS sequence"/>
</dbReference>
<dbReference type="SMART" id="SM00389">
    <property type="entry name" value="HOX"/>
    <property type="match status" value="1"/>
</dbReference>
<feature type="region of interest" description="Disordered" evidence="21">
    <location>
        <begin position="191"/>
        <end position="223"/>
    </location>
</feature>
<proteinExistence type="inferred from homology"/>
<dbReference type="EMBL" id="KN121896">
    <property type="protein sequence ID" value="KFO34930.1"/>
    <property type="molecule type" value="Genomic_DNA"/>
</dbReference>
<name>A0A091DX97_FUKDA</name>
<keyword evidence="10" id="KW-0391">Immunity</keyword>
<dbReference type="InterPro" id="IPR017970">
    <property type="entry name" value="Homeobox_CS"/>
</dbReference>
<evidence type="ECO:0000256" key="15">
    <source>
        <dbReference type="ARBA" id="ARBA00023242"/>
    </source>
</evidence>
<dbReference type="Gene3D" id="1.10.10.60">
    <property type="entry name" value="Homeodomain-like"/>
    <property type="match status" value="1"/>
</dbReference>
<feature type="region of interest" description="Disordered" evidence="21">
    <location>
        <begin position="33"/>
        <end position="77"/>
    </location>
</feature>
<dbReference type="InterPro" id="IPR009057">
    <property type="entry name" value="Homeodomain-like_sf"/>
</dbReference>
<evidence type="ECO:0000256" key="3">
    <source>
        <dbReference type="ARBA" id="ARBA00004496"/>
    </source>
</evidence>